<reference evidence="4 5" key="2">
    <citation type="submission" date="2018-11" db="EMBL/GenBank/DDBJ databases">
        <authorList>
            <consortium name="Pathogen Informatics"/>
        </authorList>
    </citation>
    <scope>NUCLEOTIDE SEQUENCE [LARGE SCALE GENOMIC DNA]</scope>
</reference>
<evidence type="ECO:0000259" key="3">
    <source>
        <dbReference type="Pfam" id="PF05986"/>
    </source>
</evidence>
<dbReference type="GO" id="GO:0006508">
    <property type="term" value="P:proteolysis"/>
    <property type="evidence" value="ECO:0007669"/>
    <property type="project" value="TreeGrafter"/>
</dbReference>
<sequence length="134" mass="15345">MLLSALRSANGEFLLNGHYQVSVFRQLISVQDTVLEYSGSDNVIERINGTGPLRSDIYVHVLSVGNLYPPDIHYEFMVPIHNMQSGSYQSAQSSYYWRFNEHWSECSALCQGQQIVTIFSHETLTYARFSCRLN</sequence>
<dbReference type="InterPro" id="IPR050439">
    <property type="entry name" value="ADAMTS_ADAMTS-like"/>
</dbReference>
<evidence type="ECO:0000256" key="1">
    <source>
        <dbReference type="ARBA" id="ARBA00004613"/>
    </source>
</evidence>
<accession>A0A183U6U2</accession>
<organism evidence="5 6">
    <name type="scientific">Toxocara canis</name>
    <name type="common">Canine roundworm</name>
    <dbReference type="NCBI Taxonomy" id="6265"/>
    <lineage>
        <taxon>Eukaryota</taxon>
        <taxon>Metazoa</taxon>
        <taxon>Ecdysozoa</taxon>
        <taxon>Nematoda</taxon>
        <taxon>Chromadorea</taxon>
        <taxon>Rhabditida</taxon>
        <taxon>Spirurina</taxon>
        <taxon>Ascaridomorpha</taxon>
        <taxon>Ascaridoidea</taxon>
        <taxon>Toxocaridae</taxon>
        <taxon>Toxocara</taxon>
    </lineage>
</organism>
<dbReference type="PANTHER" id="PTHR13723">
    <property type="entry name" value="ADAMTS A DISINTEGRIN AND METALLOPROTEASE WITH THROMBOSPONDIN MOTIFS PROTEASE"/>
    <property type="match status" value="1"/>
</dbReference>
<evidence type="ECO:0000313" key="4">
    <source>
        <dbReference type="EMBL" id="VDM29929.1"/>
    </source>
</evidence>
<evidence type="ECO:0000313" key="5">
    <source>
        <dbReference type="Proteomes" id="UP000050794"/>
    </source>
</evidence>
<dbReference type="EMBL" id="UYWY01006647">
    <property type="protein sequence ID" value="VDM29929.1"/>
    <property type="molecule type" value="Genomic_DNA"/>
</dbReference>
<dbReference type="Gene3D" id="2.60.120.830">
    <property type="match status" value="1"/>
</dbReference>
<dbReference type="Pfam" id="PF05986">
    <property type="entry name" value="ADAMTS_spacer1"/>
    <property type="match status" value="1"/>
</dbReference>
<dbReference type="GO" id="GO:0030198">
    <property type="term" value="P:extracellular matrix organization"/>
    <property type="evidence" value="ECO:0007669"/>
    <property type="project" value="TreeGrafter"/>
</dbReference>
<keyword evidence="5" id="KW-1185">Reference proteome</keyword>
<dbReference type="Proteomes" id="UP000050794">
    <property type="component" value="Unassembled WGS sequence"/>
</dbReference>
<dbReference type="GO" id="GO:0031012">
    <property type="term" value="C:extracellular matrix"/>
    <property type="evidence" value="ECO:0007669"/>
    <property type="project" value="TreeGrafter"/>
</dbReference>
<dbReference type="WBParaSite" id="TCNE_0000421201-mRNA-1">
    <property type="protein sequence ID" value="TCNE_0000421201-mRNA-1"/>
    <property type="gene ID" value="TCNE_0000421201"/>
</dbReference>
<dbReference type="PANTHER" id="PTHR13723:SF278">
    <property type="entry name" value="ADAM METALLOPEPTIDASE WITH THROMBOSPONDIN TYPE 1 MOTIF A, ISOFORM B"/>
    <property type="match status" value="1"/>
</dbReference>
<evidence type="ECO:0000313" key="6">
    <source>
        <dbReference type="WBParaSite" id="TCNE_0000421201-mRNA-1"/>
    </source>
</evidence>
<dbReference type="GO" id="GO:0004222">
    <property type="term" value="F:metalloendopeptidase activity"/>
    <property type="evidence" value="ECO:0007669"/>
    <property type="project" value="TreeGrafter"/>
</dbReference>
<dbReference type="GO" id="GO:0005576">
    <property type="term" value="C:extracellular region"/>
    <property type="evidence" value="ECO:0007669"/>
    <property type="project" value="UniProtKB-SubCell"/>
</dbReference>
<proteinExistence type="predicted"/>
<dbReference type="InterPro" id="IPR010294">
    <property type="entry name" value="ADAMTS_spacer1"/>
</dbReference>
<name>A0A183U6U2_TOXCA</name>
<keyword evidence="2" id="KW-0964">Secreted</keyword>
<protein>
    <submittedName>
        <fullName evidence="6">ADAM_spacer1 domain-containing protein</fullName>
    </submittedName>
</protein>
<feature type="domain" description="ADAMTS/ADAMTS-like Spacer 1" evidence="3">
    <location>
        <begin position="5"/>
        <end position="79"/>
    </location>
</feature>
<comment type="subcellular location">
    <subcellularLocation>
        <location evidence="1">Secreted</location>
    </subcellularLocation>
</comment>
<evidence type="ECO:0000256" key="2">
    <source>
        <dbReference type="ARBA" id="ARBA00022525"/>
    </source>
</evidence>
<reference evidence="6" key="1">
    <citation type="submission" date="2016-06" db="UniProtKB">
        <authorList>
            <consortium name="WormBaseParasite"/>
        </authorList>
    </citation>
    <scope>IDENTIFICATION</scope>
</reference>
<gene>
    <name evidence="4" type="ORF">TCNE_LOCUS4212</name>
</gene>
<dbReference type="AlphaFoldDB" id="A0A183U6U2"/>